<keyword evidence="1" id="KW-0472">Membrane</keyword>
<keyword evidence="3" id="KW-1185">Reference proteome</keyword>
<organism evidence="2 3">
    <name type="scientific">Frankia nepalensis</name>
    <dbReference type="NCBI Taxonomy" id="1836974"/>
    <lineage>
        <taxon>Bacteria</taxon>
        <taxon>Bacillati</taxon>
        <taxon>Actinomycetota</taxon>
        <taxon>Actinomycetes</taxon>
        <taxon>Frankiales</taxon>
        <taxon>Frankiaceae</taxon>
        <taxon>Frankia</taxon>
    </lineage>
</organism>
<evidence type="ECO:0000256" key="1">
    <source>
        <dbReference type="SAM" id="Phobius"/>
    </source>
</evidence>
<keyword evidence="1" id="KW-0812">Transmembrane</keyword>
<proteinExistence type="predicted"/>
<feature type="transmembrane region" description="Helical" evidence="1">
    <location>
        <begin position="6"/>
        <end position="24"/>
    </location>
</feature>
<dbReference type="RefSeq" id="WP_203005471.1">
    <property type="nucleotide sequence ID" value="NZ_JADWYU010000242.1"/>
</dbReference>
<reference evidence="2" key="1">
    <citation type="submission" date="2020-12" db="EMBL/GenBank/DDBJ databases">
        <title>Genomic characterization of non-nitrogen-fixing Frankia strains.</title>
        <authorList>
            <person name="Carlos-Shanley C."/>
            <person name="Guerra T."/>
            <person name="Hahn D."/>
        </authorList>
    </citation>
    <scope>NUCLEOTIDE SEQUENCE</scope>
    <source>
        <strain evidence="2">CN6</strain>
    </source>
</reference>
<keyword evidence="1" id="KW-1133">Transmembrane helix</keyword>
<protein>
    <submittedName>
        <fullName evidence="2">Uncharacterized protein</fullName>
    </submittedName>
</protein>
<gene>
    <name evidence="2" type="ORF">I7412_18475</name>
</gene>
<dbReference type="AlphaFoldDB" id="A0A937RMH7"/>
<comment type="caution">
    <text evidence="2">The sequence shown here is derived from an EMBL/GenBank/DDBJ whole genome shotgun (WGS) entry which is preliminary data.</text>
</comment>
<evidence type="ECO:0000313" key="2">
    <source>
        <dbReference type="EMBL" id="MBL7629108.1"/>
    </source>
</evidence>
<sequence>MFVVLGVPALTGAFVFTAVVLYLLQRAPSFRELPAFGQALWALAMAGGVALLLGGALLGR</sequence>
<dbReference type="Proteomes" id="UP000604475">
    <property type="component" value="Unassembled WGS sequence"/>
</dbReference>
<evidence type="ECO:0000313" key="3">
    <source>
        <dbReference type="Proteomes" id="UP000604475"/>
    </source>
</evidence>
<dbReference type="EMBL" id="JAEACQ010000211">
    <property type="protein sequence ID" value="MBL7629108.1"/>
    <property type="molecule type" value="Genomic_DNA"/>
</dbReference>
<feature type="transmembrane region" description="Helical" evidence="1">
    <location>
        <begin position="36"/>
        <end position="58"/>
    </location>
</feature>
<name>A0A937RMH7_9ACTN</name>
<accession>A0A937RMH7</accession>